<feature type="compositionally biased region" description="Basic residues" evidence="1">
    <location>
        <begin position="1"/>
        <end position="11"/>
    </location>
</feature>
<dbReference type="RefSeq" id="WP_131906088.1">
    <property type="nucleotide sequence ID" value="NZ_BAAAFU010000004.1"/>
</dbReference>
<dbReference type="EMBL" id="SMFQ01000003">
    <property type="protein sequence ID" value="TCJ87844.1"/>
    <property type="molecule type" value="Genomic_DNA"/>
</dbReference>
<feature type="domain" description="Phytase-like" evidence="2">
    <location>
        <begin position="90"/>
        <end position="343"/>
    </location>
</feature>
<dbReference type="InterPro" id="IPR027372">
    <property type="entry name" value="Phytase-like_dom"/>
</dbReference>
<comment type="caution">
    <text evidence="3">The sequence shown here is derived from an EMBL/GenBank/DDBJ whole genome shotgun (WGS) entry which is preliminary data.</text>
</comment>
<name>A0A4R1F5E7_9GAMM</name>
<evidence type="ECO:0000259" key="2">
    <source>
        <dbReference type="Pfam" id="PF13449"/>
    </source>
</evidence>
<reference evidence="3 4" key="1">
    <citation type="submission" date="2019-03" db="EMBL/GenBank/DDBJ databases">
        <title>Genomic Encyclopedia of Type Strains, Phase IV (KMG-IV): sequencing the most valuable type-strain genomes for metagenomic binning, comparative biology and taxonomic classification.</title>
        <authorList>
            <person name="Goeker M."/>
        </authorList>
    </citation>
    <scope>NUCLEOTIDE SEQUENCE [LARGE SCALE GENOMIC DNA]</scope>
    <source>
        <strain evidence="3 4">DSM 24830</strain>
    </source>
</reference>
<evidence type="ECO:0000313" key="4">
    <source>
        <dbReference type="Proteomes" id="UP000294887"/>
    </source>
</evidence>
<dbReference type="Proteomes" id="UP000294887">
    <property type="component" value="Unassembled WGS sequence"/>
</dbReference>
<gene>
    <name evidence="3" type="ORF">EV695_2360</name>
</gene>
<feature type="region of interest" description="Disordered" evidence="1">
    <location>
        <begin position="146"/>
        <end position="169"/>
    </location>
</feature>
<sequence length="366" mass="41721">MRTYTKLKPRFQKNQNDSQNEKQKPLKNSIQWLISFFIGFSSLLLFSCSSGQTNPNSYPIAITPKHIDTDFMQLKLNGSIALKPSTFNTIPVQELSGIAWDNDEKLLYAVSDEGYFYHIKVSLKNNQLDAMQVVYAARLTDSEGIPLKGKHRDSEGLSTLNTNNGKPGDTQLIISFENKPRIEKFSTKGRMISTIKLPKKIRKKNKFSHKNKALESVTYHPKYGVITAAEYPIKNRDDSIQTVFSSKGKEWNFERSKAPNSAITGLEVLANGDLLVLERAYKNPITPVVINLRRLQLDQCNTDRLCKTQAIARFDAADDWSIDNFEGLAHYKDNQYFMISDDNNNIFQKTILVFFEVIDAEESNKK</sequence>
<protein>
    <recommendedName>
        <fullName evidence="2">Phytase-like domain-containing protein</fullName>
    </recommendedName>
</protein>
<evidence type="ECO:0000256" key="1">
    <source>
        <dbReference type="SAM" id="MobiDB-lite"/>
    </source>
</evidence>
<dbReference type="AlphaFoldDB" id="A0A4R1F5E7"/>
<proteinExistence type="predicted"/>
<feature type="region of interest" description="Disordered" evidence="1">
    <location>
        <begin position="1"/>
        <end position="23"/>
    </location>
</feature>
<dbReference type="OrthoDB" id="9798693at2"/>
<evidence type="ECO:0000313" key="3">
    <source>
        <dbReference type="EMBL" id="TCJ87844.1"/>
    </source>
</evidence>
<feature type="compositionally biased region" description="Polar residues" evidence="1">
    <location>
        <begin position="156"/>
        <end position="165"/>
    </location>
</feature>
<dbReference type="Pfam" id="PF13449">
    <property type="entry name" value="Phytase-like"/>
    <property type="match status" value="1"/>
</dbReference>
<accession>A0A4R1F5E7</accession>
<keyword evidence="4" id="KW-1185">Reference proteome</keyword>
<organism evidence="3 4">
    <name type="scientific">Cocleimonas flava</name>
    <dbReference type="NCBI Taxonomy" id="634765"/>
    <lineage>
        <taxon>Bacteria</taxon>
        <taxon>Pseudomonadati</taxon>
        <taxon>Pseudomonadota</taxon>
        <taxon>Gammaproteobacteria</taxon>
        <taxon>Thiotrichales</taxon>
        <taxon>Thiotrichaceae</taxon>
        <taxon>Cocleimonas</taxon>
    </lineage>
</organism>
<dbReference type="SUPFAM" id="SSF101898">
    <property type="entry name" value="NHL repeat"/>
    <property type="match status" value="1"/>
</dbReference>